<evidence type="ECO:0000313" key="4">
    <source>
        <dbReference type="Proteomes" id="UP001586593"/>
    </source>
</evidence>
<evidence type="ECO:0000256" key="2">
    <source>
        <dbReference type="SAM" id="MobiDB-lite"/>
    </source>
</evidence>
<reference evidence="3 4" key="1">
    <citation type="journal article" date="2024" name="Commun. Biol.">
        <title>Comparative genomic analysis of thermophilic fungi reveals convergent evolutionary adaptations and gene losses.</title>
        <authorList>
            <person name="Steindorff A.S."/>
            <person name="Aguilar-Pontes M.V."/>
            <person name="Robinson A.J."/>
            <person name="Andreopoulos B."/>
            <person name="LaButti K."/>
            <person name="Kuo A."/>
            <person name="Mondo S."/>
            <person name="Riley R."/>
            <person name="Otillar R."/>
            <person name="Haridas S."/>
            <person name="Lipzen A."/>
            <person name="Grimwood J."/>
            <person name="Schmutz J."/>
            <person name="Clum A."/>
            <person name="Reid I.D."/>
            <person name="Moisan M.C."/>
            <person name="Butler G."/>
            <person name="Nguyen T.T.M."/>
            <person name="Dewar K."/>
            <person name="Conant G."/>
            <person name="Drula E."/>
            <person name="Henrissat B."/>
            <person name="Hansel C."/>
            <person name="Singer S."/>
            <person name="Hutchinson M.I."/>
            <person name="de Vries R.P."/>
            <person name="Natvig D.O."/>
            <person name="Powell A.J."/>
            <person name="Tsang A."/>
            <person name="Grigoriev I.V."/>
        </authorList>
    </citation>
    <scope>NUCLEOTIDE SEQUENCE [LARGE SCALE GENOMIC DNA]</scope>
    <source>
        <strain evidence="3 4">ATCC 24622</strain>
    </source>
</reference>
<dbReference type="Gene3D" id="3.40.50.10540">
    <property type="entry name" value="Crotonobetainyl-coa:carnitine coa-transferase, domain 1"/>
    <property type="match status" value="1"/>
</dbReference>
<dbReference type="SUPFAM" id="SSF89796">
    <property type="entry name" value="CoA-transferase family III (CaiB/BaiF)"/>
    <property type="match status" value="2"/>
</dbReference>
<dbReference type="PANTHER" id="PTHR48229">
    <property type="entry name" value="CAIB/BAIF FAMILY ENZYME (AFU_ORTHOLOGUE AFUA_1G05360)-RELATED"/>
    <property type="match status" value="1"/>
</dbReference>
<dbReference type="Proteomes" id="UP001586593">
    <property type="component" value="Unassembled WGS sequence"/>
</dbReference>
<evidence type="ECO:0000256" key="1">
    <source>
        <dbReference type="ARBA" id="ARBA00008383"/>
    </source>
</evidence>
<gene>
    <name evidence="3" type="ORF">VTK73DRAFT_9979</name>
</gene>
<feature type="region of interest" description="Disordered" evidence="2">
    <location>
        <begin position="1"/>
        <end position="20"/>
    </location>
</feature>
<dbReference type="InterPro" id="IPR003673">
    <property type="entry name" value="CoA-Trfase_fam_III"/>
</dbReference>
<dbReference type="EMBL" id="JAZHXJ010000895">
    <property type="protein sequence ID" value="KAL1848939.1"/>
    <property type="molecule type" value="Genomic_DNA"/>
</dbReference>
<protein>
    <recommendedName>
        <fullName evidence="5">CAIB/BAIF family enzyme</fullName>
    </recommendedName>
</protein>
<proteinExistence type="inferred from homology"/>
<keyword evidence="4" id="KW-1185">Reference proteome</keyword>
<comment type="caution">
    <text evidence="3">The sequence shown here is derived from an EMBL/GenBank/DDBJ whole genome shotgun (WGS) entry which is preliminary data.</text>
</comment>
<feature type="region of interest" description="Disordered" evidence="2">
    <location>
        <begin position="562"/>
        <end position="583"/>
    </location>
</feature>
<accession>A0ABR3VZ13</accession>
<dbReference type="PANTHER" id="PTHR48229:SF1">
    <property type="entry name" value="ALPHA METHYLACYL-COA RACEMASE-RELATED"/>
    <property type="match status" value="1"/>
</dbReference>
<name>A0ABR3VZ13_9PEZI</name>
<organism evidence="3 4">
    <name type="scientific">Phialemonium thermophilum</name>
    <dbReference type="NCBI Taxonomy" id="223376"/>
    <lineage>
        <taxon>Eukaryota</taxon>
        <taxon>Fungi</taxon>
        <taxon>Dikarya</taxon>
        <taxon>Ascomycota</taxon>
        <taxon>Pezizomycotina</taxon>
        <taxon>Sordariomycetes</taxon>
        <taxon>Sordariomycetidae</taxon>
        <taxon>Cephalothecales</taxon>
        <taxon>Cephalothecaceae</taxon>
        <taxon>Phialemonium</taxon>
    </lineage>
</organism>
<dbReference type="Pfam" id="PF02515">
    <property type="entry name" value="CoA_transf_3"/>
    <property type="match status" value="1"/>
</dbReference>
<dbReference type="InterPro" id="IPR052985">
    <property type="entry name" value="CoA-trans_III_biosynth/detox"/>
</dbReference>
<dbReference type="InterPro" id="IPR023606">
    <property type="entry name" value="CoA-Trfase_III_dom_1_sf"/>
</dbReference>
<evidence type="ECO:0000313" key="3">
    <source>
        <dbReference type="EMBL" id="KAL1848939.1"/>
    </source>
</evidence>
<evidence type="ECO:0008006" key="5">
    <source>
        <dbReference type="Google" id="ProtNLM"/>
    </source>
</evidence>
<sequence>MLLSESSHANGSCQPAATSSRQYSSIAETRRILNILVDLLPIPQEARSVAQGHVTFTSERDFPYFPIPLKETELGAALKAIEGSVAAAIADQRQGSRPNRRVTVNLEKATAFLFQAYLATVGGYGKLDSRVKGFLKDTDLLRAQSDPYRRMSANLYETKTQGSYYHIHGSLEASTTLRMIGLEPFRPDLRDDHDAIVETIESKVKQFTAEELEKLNAEHRQAGVPALKHEEFLNTPHGKVNGNLPPCSVDNLESSTPPCPFPSIPQGDDDGGSQACRILSGIKVLELCRIIAGPVIGRILAEYGADVLKVTSPHLSDVPFFQVDGNMGKHAAEVDLKTPAGRAAFESLLADADVVLDGYRPGALERLGYGPRALTELARRRGKGIVYVSEDCFGYEGEWADRPGWQQIADCVSGVAWAQGQFMGLDEPVVPPFPISDYGTGCIGAIAALTGLYRRATQGGSWHGKASLLHYDLLLFKMGAYPEPVQQELRARAGASFLALRHSHSVDQISGTALRCMQREYPQLFDGEKLCETWYAAAYKADVMVVRPVVEIDGVEVGFERASRPNGSDQLSWDFGGDGDYRR</sequence>
<comment type="similarity">
    <text evidence="1">Belongs to the CoA-transferase III family.</text>
</comment>